<dbReference type="Gene3D" id="3.40.50.720">
    <property type="entry name" value="NAD(P)-binding Rossmann-like Domain"/>
    <property type="match status" value="1"/>
</dbReference>
<evidence type="ECO:0000256" key="2">
    <source>
        <dbReference type="ARBA" id="ARBA00010944"/>
    </source>
</evidence>
<evidence type="ECO:0000256" key="1">
    <source>
        <dbReference type="ARBA" id="ARBA00004781"/>
    </source>
</evidence>
<dbReference type="NCBIfam" id="TIGR01214">
    <property type="entry name" value="rmlD"/>
    <property type="match status" value="1"/>
</dbReference>
<dbReference type="EMBL" id="JAXCLX010000001">
    <property type="protein sequence ID" value="MDY0870928.1"/>
    <property type="molecule type" value="Genomic_DNA"/>
</dbReference>
<organism evidence="8 9">
    <name type="scientific">Dongia rigui</name>
    <dbReference type="NCBI Taxonomy" id="940149"/>
    <lineage>
        <taxon>Bacteria</taxon>
        <taxon>Pseudomonadati</taxon>
        <taxon>Pseudomonadota</taxon>
        <taxon>Alphaproteobacteria</taxon>
        <taxon>Rhodospirillales</taxon>
        <taxon>Dongiaceae</taxon>
        <taxon>Dongia</taxon>
    </lineage>
</organism>
<dbReference type="Pfam" id="PF04321">
    <property type="entry name" value="RmlD_sub_bind"/>
    <property type="match status" value="1"/>
</dbReference>
<dbReference type="CDD" id="cd05254">
    <property type="entry name" value="dTDP_HR_like_SDR_e"/>
    <property type="match status" value="1"/>
</dbReference>
<keyword evidence="9" id="KW-1185">Reference proteome</keyword>
<evidence type="ECO:0000256" key="6">
    <source>
        <dbReference type="RuleBase" id="RU364082"/>
    </source>
</evidence>
<evidence type="ECO:0000256" key="5">
    <source>
        <dbReference type="ARBA" id="ARBA00048200"/>
    </source>
</evidence>
<evidence type="ECO:0000256" key="4">
    <source>
        <dbReference type="ARBA" id="ARBA00017099"/>
    </source>
</evidence>
<dbReference type="PANTHER" id="PTHR10491">
    <property type="entry name" value="DTDP-4-DEHYDRORHAMNOSE REDUCTASE"/>
    <property type="match status" value="1"/>
</dbReference>
<accession>A0ABU5DUP1</accession>
<comment type="cofactor">
    <cofactor evidence="6">
        <name>Mg(2+)</name>
        <dbReference type="ChEBI" id="CHEBI:18420"/>
    </cofactor>
    <text evidence="6">Binds 1 Mg(2+) ion per monomer.</text>
</comment>
<comment type="similarity">
    <text evidence="2 6">Belongs to the dTDP-4-dehydrorhamnose reductase family.</text>
</comment>
<dbReference type="GO" id="GO:0008831">
    <property type="term" value="F:dTDP-4-dehydrorhamnose reductase activity"/>
    <property type="evidence" value="ECO:0007669"/>
    <property type="project" value="UniProtKB-EC"/>
</dbReference>
<dbReference type="Gene3D" id="3.90.25.10">
    <property type="entry name" value="UDP-galactose 4-epimerase, domain 1"/>
    <property type="match status" value="1"/>
</dbReference>
<gene>
    <name evidence="8" type="primary">rfbD</name>
    <name evidence="8" type="ORF">SMD31_03305</name>
</gene>
<name>A0ABU5DUP1_9PROT</name>
<dbReference type="EC" id="1.1.1.133" evidence="3 6"/>
<protein>
    <recommendedName>
        <fullName evidence="4 6">dTDP-4-dehydrorhamnose reductase</fullName>
        <ecNumber evidence="3 6">1.1.1.133</ecNumber>
    </recommendedName>
</protein>
<comment type="pathway">
    <text evidence="1 6">Carbohydrate biosynthesis; dTDP-L-rhamnose biosynthesis.</text>
</comment>
<feature type="domain" description="RmlD-like substrate binding" evidence="7">
    <location>
        <begin position="6"/>
        <end position="291"/>
    </location>
</feature>
<keyword evidence="6" id="KW-0521">NADP</keyword>
<keyword evidence="6 8" id="KW-0560">Oxidoreductase</keyword>
<dbReference type="InterPro" id="IPR029903">
    <property type="entry name" value="RmlD-like-bd"/>
</dbReference>
<dbReference type="InterPro" id="IPR036291">
    <property type="entry name" value="NAD(P)-bd_dom_sf"/>
</dbReference>
<comment type="function">
    <text evidence="6">Catalyzes the reduction of dTDP-6-deoxy-L-lyxo-4-hexulose to yield dTDP-L-rhamnose.</text>
</comment>
<comment type="catalytic activity">
    <reaction evidence="5 6">
        <text>dTDP-beta-L-rhamnose + NADP(+) = dTDP-4-dehydro-beta-L-rhamnose + NADPH + H(+)</text>
        <dbReference type="Rhea" id="RHEA:21796"/>
        <dbReference type="ChEBI" id="CHEBI:15378"/>
        <dbReference type="ChEBI" id="CHEBI:57510"/>
        <dbReference type="ChEBI" id="CHEBI:57783"/>
        <dbReference type="ChEBI" id="CHEBI:58349"/>
        <dbReference type="ChEBI" id="CHEBI:62830"/>
        <dbReference type="EC" id="1.1.1.133"/>
    </reaction>
</comment>
<evidence type="ECO:0000256" key="3">
    <source>
        <dbReference type="ARBA" id="ARBA00012929"/>
    </source>
</evidence>
<evidence type="ECO:0000259" key="7">
    <source>
        <dbReference type="Pfam" id="PF04321"/>
    </source>
</evidence>
<evidence type="ECO:0000313" key="9">
    <source>
        <dbReference type="Proteomes" id="UP001271769"/>
    </source>
</evidence>
<sequence length="298" mass="31898">MTATPIMIIGRNGQLARELADLAWPVEVQPHFLGRGEIDLFDMNAVDAHLRALRPAAIVNTAAYTAVDLAESQPVMAALLNADMPAGLAQIASRQGIPLVHLSTDYVFAGDSDRPYRELDAAAPASVYGQTKLAGERAVLTSGARATILRSAGLFGRHGQNFLKTMIARSHDLRPVSMVSDQIHTPTPAAALAALTRQIVLDLMAGRDLPHLMHVAGQPLTTWFDLTTQIFGALRAAGRTALPSLQPVALSDFPRRAPRPRYSALDCNLATSLGYAVPAWEAVLPALVHTLAQERIAA</sequence>
<dbReference type="Proteomes" id="UP001271769">
    <property type="component" value="Unassembled WGS sequence"/>
</dbReference>
<dbReference type="PANTHER" id="PTHR10491:SF4">
    <property type="entry name" value="METHIONINE ADENOSYLTRANSFERASE 2 SUBUNIT BETA"/>
    <property type="match status" value="1"/>
</dbReference>
<proteinExistence type="inferred from homology"/>
<dbReference type="InterPro" id="IPR005913">
    <property type="entry name" value="dTDP_dehydrorham_reduct"/>
</dbReference>
<comment type="caution">
    <text evidence="8">The sequence shown here is derived from an EMBL/GenBank/DDBJ whole genome shotgun (WGS) entry which is preliminary data.</text>
</comment>
<dbReference type="SUPFAM" id="SSF51735">
    <property type="entry name" value="NAD(P)-binding Rossmann-fold domains"/>
    <property type="match status" value="1"/>
</dbReference>
<reference evidence="8 9" key="1">
    <citation type="journal article" date="2013" name="Antonie Van Leeuwenhoek">
        <title>Dongia rigui sp. nov., isolated from freshwater of a large wetland in Korea.</title>
        <authorList>
            <person name="Baik K.S."/>
            <person name="Hwang Y.M."/>
            <person name="Choi J.S."/>
            <person name="Kwon J."/>
            <person name="Seong C.N."/>
        </authorList>
    </citation>
    <scope>NUCLEOTIDE SEQUENCE [LARGE SCALE GENOMIC DNA]</scope>
    <source>
        <strain evidence="8 9">04SU4-P</strain>
    </source>
</reference>
<evidence type="ECO:0000313" key="8">
    <source>
        <dbReference type="EMBL" id="MDY0870928.1"/>
    </source>
</evidence>